<feature type="compositionally biased region" description="Basic and acidic residues" evidence="1">
    <location>
        <begin position="987"/>
        <end position="996"/>
    </location>
</feature>
<feature type="compositionally biased region" description="Polar residues" evidence="1">
    <location>
        <begin position="1147"/>
        <end position="1159"/>
    </location>
</feature>
<name>A0AAP0RHW7_LIQFO</name>
<feature type="compositionally biased region" description="Polar residues" evidence="1">
    <location>
        <begin position="1356"/>
        <end position="1366"/>
    </location>
</feature>
<dbReference type="Proteomes" id="UP001415857">
    <property type="component" value="Unassembled WGS sequence"/>
</dbReference>
<evidence type="ECO:0000256" key="1">
    <source>
        <dbReference type="SAM" id="MobiDB-lite"/>
    </source>
</evidence>
<feature type="compositionally biased region" description="Basic and acidic residues" evidence="1">
    <location>
        <begin position="1126"/>
        <end position="1144"/>
    </location>
</feature>
<feature type="region of interest" description="Disordered" evidence="1">
    <location>
        <begin position="950"/>
        <end position="1081"/>
    </location>
</feature>
<feature type="region of interest" description="Disordered" evidence="1">
    <location>
        <begin position="841"/>
        <end position="907"/>
    </location>
</feature>
<feature type="region of interest" description="Disordered" evidence="1">
    <location>
        <begin position="705"/>
        <end position="730"/>
    </location>
</feature>
<protein>
    <submittedName>
        <fullName evidence="2">Uncharacterized protein</fullName>
    </submittedName>
</protein>
<organism evidence="2 3">
    <name type="scientific">Liquidambar formosana</name>
    <name type="common">Formosan gum</name>
    <dbReference type="NCBI Taxonomy" id="63359"/>
    <lineage>
        <taxon>Eukaryota</taxon>
        <taxon>Viridiplantae</taxon>
        <taxon>Streptophyta</taxon>
        <taxon>Embryophyta</taxon>
        <taxon>Tracheophyta</taxon>
        <taxon>Spermatophyta</taxon>
        <taxon>Magnoliopsida</taxon>
        <taxon>eudicotyledons</taxon>
        <taxon>Gunneridae</taxon>
        <taxon>Pentapetalae</taxon>
        <taxon>Saxifragales</taxon>
        <taxon>Altingiaceae</taxon>
        <taxon>Liquidambar</taxon>
    </lineage>
</organism>
<feature type="compositionally biased region" description="Polar residues" evidence="1">
    <location>
        <begin position="1167"/>
        <end position="1179"/>
    </location>
</feature>
<feature type="compositionally biased region" description="Basic and acidic residues" evidence="1">
    <location>
        <begin position="1182"/>
        <end position="1199"/>
    </location>
</feature>
<dbReference type="EMBL" id="JBBPBK010000010">
    <property type="protein sequence ID" value="KAK9277295.1"/>
    <property type="molecule type" value="Genomic_DNA"/>
</dbReference>
<proteinExistence type="predicted"/>
<sequence>MGLGLSGYRHGWGLNIGPRRPDPPGAPWGLWFVYICAAITTTFRNIPKRKSLCNTEPPSQTRSSHQLLHLRMGKVSSASDVDGSTSTAYNTVFIDTSLDTHIAMIASDADTVSDLKKRIMYEHPLCFPDTGEIKIHALKVKRKGYFYHLSDSMLVKSAFDGIKKNWFLCVDASSLVKHGENRLSCNPDSSNVLVCVTNNPSADRVDLLPDGPSQRLSILDVSSLGQDARDQYMNQNIPDVDQFVPGDSVREASKDLETEVKHISHDRCKISSSDTNKGSDPEIQDKNDLIISEQNETVGTPSECKKDNSQNVTSDMQCGDTLEGASKNGSVARKKHKIRKKIKNVVDDHALKDNGAPIDASSKDGSQQEIIVPQNCSGSAGKEVSNDMKMGTNQISDELHKSSSSGISKSLDSAIQKNDELCDGIEVPGTHVECKDKLKDKVVDVQCNNLLGEASQSRPATKKKRGIEKKIFVEDPSKEKEILVCNSSKEASKPDNMISDKSLEDKQNRTDATYDGLSNESPQDGRLMKRKRKRKSSDADNQVVAAVPCSVKETVGFDKDSGKESDAATVPGQSFQGAKHSESCAIFSEGKAQVILSQEWGKETKYPVHHLRYIADVPADCFVDVDMNDIDAESKGDASDVAAGVSRSKSLKKHHAFDGKGHPSLVAKEPDNLDKLIRVSGHDNFVTDDHQNFGTDQAHKIEEGRELSQNSNPELMLSESCKPSGWDETGMTNKEALVSSKLLDGNRVVEPGKSSDMRRKSKKAKKSDGEPQVTSGQKIRLFGHDNIVAEDHLRFETDQAHKMGEGRELSQNSNPELMLSEKCKPSSWDETGMNNKEAVVSSKLLDGNGVVEPGKSSGKRSKSKKAKKSVGELQETSGVEHAKGSVSGISAAQPHEAFNSIHSTDEAKREESILSKIEKKEVSNIKTVNTDLLGADCEAAELSGNEVEFLQRNQINQTQENPANMEEKVRKKPRKKQSSTVKNLPDVQEKEQDVGPKDLTPSTDKIGDVDGPSKRKKNSKLAETSSKDQLDLSNWKPGKETGNEIEPFHPQRISETADSSQVQGRPLQANVDDNTLKSGRMDEANKNLEASISESDRINFNDYFVPSQCQHEVASVEALADKVTKAKRSGGEMKAKKNLKKVDGHSLGTSLELQSSLKFNNDRGSEKQSQGGNPSTIQGLLSKDESDKLLPRSDRKSSKVSENSVEAQPSNGKFIPKEARRPNVVKASKTSSPAHANSKVNTEASVASSSSLGRSKDTVHKHQSHPDQYHMTARKGSNNNIGELVNSANHEKSLLATAGNIFKDGNSESSEDDGVEDSDASTRTSSDDSSSSDHSEVETQATGSYGTKRKEVGSKNILNSNSSGLQNVTLDTILRSSSRYKKAKLTASQLQLEDTESQPVDFVPDSQANP</sequence>
<gene>
    <name evidence="2" type="ORF">L1049_006835</name>
</gene>
<feature type="region of interest" description="Disordered" evidence="1">
    <location>
        <begin position="486"/>
        <end position="542"/>
    </location>
</feature>
<reference evidence="2 3" key="1">
    <citation type="journal article" date="2024" name="Plant J.">
        <title>Genome sequences and population genomics reveal climatic adaptation and genomic divergence between two closely related sweetgum species.</title>
        <authorList>
            <person name="Xu W.Q."/>
            <person name="Ren C.Q."/>
            <person name="Zhang X.Y."/>
            <person name="Comes H.P."/>
            <person name="Liu X.H."/>
            <person name="Li Y.G."/>
            <person name="Kettle C.J."/>
            <person name="Jalonen R."/>
            <person name="Gaisberger H."/>
            <person name="Ma Y.Z."/>
            <person name="Qiu Y.X."/>
        </authorList>
    </citation>
    <scope>NUCLEOTIDE SEQUENCE [LARGE SCALE GENOMIC DNA]</scope>
    <source>
        <strain evidence="2">Hangzhou</strain>
    </source>
</reference>
<evidence type="ECO:0000313" key="3">
    <source>
        <dbReference type="Proteomes" id="UP001415857"/>
    </source>
</evidence>
<feature type="region of interest" description="Disordered" evidence="1">
    <location>
        <begin position="1387"/>
        <end position="1410"/>
    </location>
</feature>
<feature type="compositionally biased region" description="Basic and acidic residues" evidence="1">
    <location>
        <begin position="277"/>
        <end position="288"/>
    </location>
</feature>
<feature type="region of interest" description="Disordered" evidence="1">
    <location>
        <begin position="1299"/>
        <end position="1366"/>
    </location>
</feature>
<feature type="compositionally biased region" description="Polar residues" evidence="1">
    <location>
        <begin position="1053"/>
        <end position="1063"/>
    </location>
</feature>
<feature type="region of interest" description="Disordered" evidence="1">
    <location>
        <begin position="745"/>
        <end position="776"/>
    </location>
</feature>
<feature type="compositionally biased region" description="Basic and acidic residues" evidence="1">
    <location>
        <begin position="1254"/>
        <end position="1268"/>
    </location>
</feature>
<keyword evidence="3" id="KW-1185">Reference proteome</keyword>
<feature type="compositionally biased region" description="Basic and acidic residues" evidence="1">
    <location>
        <begin position="1037"/>
        <end position="1049"/>
    </location>
</feature>
<feature type="compositionally biased region" description="Polar residues" evidence="1">
    <location>
        <begin position="1228"/>
        <end position="1243"/>
    </location>
</feature>
<evidence type="ECO:0000313" key="2">
    <source>
        <dbReference type="EMBL" id="KAK9277295.1"/>
    </source>
</evidence>
<feature type="compositionally biased region" description="Polar residues" evidence="1">
    <location>
        <begin position="1200"/>
        <end position="1211"/>
    </location>
</feature>
<feature type="compositionally biased region" description="Acidic residues" evidence="1">
    <location>
        <begin position="1309"/>
        <end position="1319"/>
    </location>
</feature>
<feature type="compositionally biased region" description="Polar residues" evidence="1">
    <location>
        <begin position="951"/>
        <end position="962"/>
    </location>
</feature>
<feature type="region of interest" description="Disordered" evidence="1">
    <location>
        <begin position="1126"/>
        <end position="1287"/>
    </location>
</feature>
<feature type="region of interest" description="Disordered" evidence="1">
    <location>
        <begin position="263"/>
        <end position="338"/>
    </location>
</feature>
<accession>A0AAP0RHW7</accession>
<comment type="caution">
    <text evidence="2">The sequence shown here is derived from an EMBL/GenBank/DDBJ whole genome shotgun (WGS) entry which is preliminary data.</text>
</comment>
<feature type="compositionally biased region" description="Basic residues" evidence="1">
    <location>
        <begin position="857"/>
        <end position="868"/>
    </location>
</feature>